<dbReference type="Pfam" id="PF12710">
    <property type="entry name" value="HAD"/>
    <property type="match status" value="2"/>
</dbReference>
<feature type="compositionally biased region" description="Low complexity" evidence="12">
    <location>
        <begin position="318"/>
        <end position="337"/>
    </location>
</feature>
<accession>A0A0F7U6H5</accession>
<dbReference type="PROSITE" id="PS50206">
    <property type="entry name" value="RHODANESE_3"/>
    <property type="match status" value="1"/>
</dbReference>
<evidence type="ECO:0000256" key="3">
    <source>
        <dbReference type="ARBA" id="ARBA00009184"/>
    </source>
</evidence>
<feature type="compositionally biased region" description="Basic and acidic residues" evidence="12">
    <location>
        <begin position="469"/>
        <end position="489"/>
    </location>
</feature>
<dbReference type="GO" id="GO:0005737">
    <property type="term" value="C:cytoplasm"/>
    <property type="evidence" value="ECO:0007669"/>
    <property type="project" value="TreeGrafter"/>
</dbReference>
<evidence type="ECO:0000256" key="8">
    <source>
        <dbReference type="ARBA" id="ARBA00022842"/>
    </source>
</evidence>
<dbReference type="SFLD" id="SFLDG01137">
    <property type="entry name" value="C1.6.1:_Phosphoserine_Phosphat"/>
    <property type="match status" value="1"/>
</dbReference>
<dbReference type="InterPro" id="IPR050582">
    <property type="entry name" value="HAD-like_SerB"/>
</dbReference>
<feature type="region of interest" description="Disordered" evidence="12">
    <location>
        <begin position="1148"/>
        <end position="1180"/>
    </location>
</feature>
<evidence type="ECO:0000313" key="14">
    <source>
        <dbReference type="EMBL" id="CEL64711.1"/>
    </source>
</evidence>
<dbReference type="UniPathway" id="UPA00135">
    <property type="reaction ID" value="UER00198"/>
</dbReference>
<feature type="active site" description="Proton donor" evidence="11">
    <location>
        <position position="1584"/>
    </location>
</feature>
<feature type="region of interest" description="Disordered" evidence="12">
    <location>
        <begin position="304"/>
        <end position="397"/>
    </location>
</feature>
<dbReference type="NCBIfam" id="TIGR00338">
    <property type="entry name" value="serB"/>
    <property type="match status" value="1"/>
</dbReference>
<evidence type="ECO:0000256" key="10">
    <source>
        <dbReference type="ARBA" id="ARBA00031693"/>
    </source>
</evidence>
<feature type="compositionally biased region" description="Basic and acidic residues" evidence="12">
    <location>
        <begin position="131"/>
        <end position="144"/>
    </location>
</feature>
<feature type="compositionally biased region" description="Basic and acidic residues" evidence="12">
    <location>
        <begin position="51"/>
        <end position="77"/>
    </location>
</feature>
<proteinExistence type="inferred from homology"/>
<evidence type="ECO:0000256" key="5">
    <source>
        <dbReference type="ARBA" id="ARBA00022605"/>
    </source>
</evidence>
<feature type="compositionally biased region" description="Basic and acidic residues" evidence="12">
    <location>
        <begin position="1462"/>
        <end position="1476"/>
    </location>
</feature>
<evidence type="ECO:0000259" key="13">
    <source>
        <dbReference type="PROSITE" id="PS50206"/>
    </source>
</evidence>
<dbReference type="InterPro" id="IPR004469">
    <property type="entry name" value="PSP"/>
</dbReference>
<dbReference type="SFLD" id="SFLDS00003">
    <property type="entry name" value="Haloacid_Dehalogenase"/>
    <property type="match status" value="1"/>
</dbReference>
<dbReference type="GO" id="GO:0036424">
    <property type="term" value="F:L-phosphoserine phosphatase activity"/>
    <property type="evidence" value="ECO:0007669"/>
    <property type="project" value="InterPro"/>
</dbReference>
<gene>
    <name evidence="14" type="ORF">BN1204_005930</name>
</gene>
<keyword evidence="5" id="KW-0028">Amino-acid biosynthesis</keyword>
<feature type="region of interest" description="Disordered" evidence="12">
    <location>
        <begin position="1028"/>
        <end position="1135"/>
    </location>
</feature>
<comment type="cofactor">
    <cofactor evidence="1">
        <name>Mg(2+)</name>
        <dbReference type="ChEBI" id="CHEBI:18420"/>
    </cofactor>
</comment>
<evidence type="ECO:0000256" key="7">
    <source>
        <dbReference type="ARBA" id="ARBA00022801"/>
    </source>
</evidence>
<evidence type="ECO:0000256" key="11">
    <source>
        <dbReference type="PIRSR" id="PIRSR604469-1"/>
    </source>
</evidence>
<evidence type="ECO:0000256" key="12">
    <source>
        <dbReference type="SAM" id="MobiDB-lite"/>
    </source>
</evidence>
<feature type="compositionally biased region" description="Polar residues" evidence="12">
    <location>
        <begin position="513"/>
        <end position="525"/>
    </location>
</feature>
<feature type="compositionally biased region" description="Low complexity" evidence="12">
    <location>
        <begin position="362"/>
        <end position="377"/>
    </location>
</feature>
<dbReference type="PANTHER" id="PTHR43344">
    <property type="entry name" value="PHOSPHOSERINE PHOSPHATASE"/>
    <property type="match status" value="1"/>
</dbReference>
<dbReference type="EC" id="3.1.3.3" evidence="4"/>
<feature type="compositionally biased region" description="Low complexity" evidence="12">
    <location>
        <begin position="1402"/>
        <end position="1411"/>
    </location>
</feature>
<feature type="compositionally biased region" description="Basic and acidic residues" evidence="12">
    <location>
        <begin position="1058"/>
        <end position="1069"/>
    </location>
</feature>
<feature type="region of interest" description="Disordered" evidence="12">
    <location>
        <begin position="463"/>
        <end position="622"/>
    </location>
</feature>
<dbReference type="GO" id="GO:0000287">
    <property type="term" value="F:magnesium ion binding"/>
    <property type="evidence" value="ECO:0007669"/>
    <property type="project" value="TreeGrafter"/>
</dbReference>
<evidence type="ECO:0000256" key="2">
    <source>
        <dbReference type="ARBA" id="ARBA00005135"/>
    </source>
</evidence>
<dbReference type="Gene3D" id="3.40.50.1000">
    <property type="entry name" value="HAD superfamily/HAD-like"/>
    <property type="match status" value="2"/>
</dbReference>
<dbReference type="InterPro" id="IPR036412">
    <property type="entry name" value="HAD-like_sf"/>
</dbReference>
<feature type="region of interest" description="Disordered" evidence="12">
    <location>
        <begin position="1281"/>
        <end position="1303"/>
    </location>
</feature>
<dbReference type="EMBL" id="LN714476">
    <property type="protein sequence ID" value="CEL64711.1"/>
    <property type="molecule type" value="Genomic_DNA"/>
</dbReference>
<evidence type="ECO:0000256" key="4">
    <source>
        <dbReference type="ARBA" id="ARBA00012640"/>
    </source>
</evidence>
<feature type="compositionally biased region" description="Polar residues" evidence="12">
    <location>
        <begin position="1121"/>
        <end position="1135"/>
    </location>
</feature>
<sequence>MVEFPTSDVHQTSRVFPSDTEAEPLGIAAGGHRTEGVSRLENENPAEPQLETEKRSPGDRRGGGTDRCCSDGEERGIHSGGSEGDGSTSRSSGEDVSVSMPGGLLQAVSNTPRHEGGDSARRVSVPSQLDHSGEKREDETKLNRMQEAPQRYPRCHLILYAQGTDRPGVSLQFARWLAAEGYEDEEIEVEWEDWGVELVDVRQIKVGTMCCLYYHVKLNQHVAMEVLKACLFTAAQVHYELDYQLLPSHPRRAESAFAFSSFPRVPTSPSCSLCYSPSPSSDSVRGPLAAEEEREEIEAERFCHGKDGTRSVSPLLPPAYLSSAPTPTARNSACDVSTVRRSDVRRSNPPSVNISAAPRDMPAASPSPQAGASPQCASRRHRGPWEVRARPSSNQQLREAVHAAATLAVEAAAEAAAAAATAAEAVAAAELAGGEDVAEVAAKAAQAAQAAAEAEAKAAAAEAAAATHAADDSSDERGKELSQKGRAASEEGGAGGEEEARRDRLAFGHPWRQINSDSGSPNSQRSRTDSEKSGKTASRGDTAGTQSFAASPESLKLERNSRRAPFDAEQRERSDSDVCHRGSAPVTHFGAASSRQREVTPTESRKDDNGGKSGSDRQTGWPCLGHPRWSDVVVLQILQTRPVLAASLLSDVLAALLRAKATVQSMGLESVDLGSGGLGERMQSVEIKVKFPAIILPLQTKVPRDKPSIKALEDELKNICKRHDAQMLLRWDDFALKRKCKSLVVFGLNEVLVEQDVMDAMLRCNDTEIDLDKFSQALLQEHGGVASEERVYMRKLTKLKGASAAELIKKALPHLTIARGAFFLLFVLKKLGVRTALMTHSCQEVAHCVGRLLGIDYVLSNHFEVRDGRLTGRVVGGSSSSEVTTSHMLDPLRKMDWLQLLRDKERVERDALFVLANYEKFDFLHGAAGFCCSFNARRDRDISAFLLLLGMKRRHLQEFHSAFVASSVEASLDAAYPLGLTALVQQHQVALLAELRQPAESPEESEKGMGSTAGLAPQDVENLHTQEVREQQRLDSSGGEAYPRREAGEAAWPVASQRRPEDRRAEVPDGRTGIAGTSDLNGDAIEALEKAERRARVGAHDDATGGRGEGDEAAEDRPGSLASQGSPKNAAGASSSFGKTVAASACNEGTEKPAARNPFSAPLDRLFPRDSEDRTPLRVTSSACSVASSTGGTGGERRVDRAVVCVYGQVRSNDATPQLWRLIEALRPFEQGRSGGGSTGVCTPASARGPRGGTASCGIAALQLVNLHHHICLGMTLSWTSPSSTTRAPHRLTSSGSGRSDSYSSLPSMNVAAAAVAAMTTANSSGGAGVSSAASLFPRVSPHSLGLPASLSVAPSPLHLSPVKEVLFVASCLGLKASFIPQLPNAGGSCFPYTPGIPVSPSTSFSSVHSCSPEEKRGSKEDEEGRERDEAAAAQTPDGRGAGKAGNAPPGGTRLGDGGEGESAREGCPGRREDGRQAQASENQEGSERSFYLVVMEEPSVSPQLLVHIFALLYENFINIEEIDRLSMNVAKAIRLRVAIGPLVDVQQVKKQLLSVCSDFGADVALQADDISRYCLRLVVFDMDSTLVCEEVIDELAREAGVMEEVAAITQAAMEGHLDFHASLMKRVKMLKGVKRSALDAVAARLTPTPGAAALCRILRHLGYRLAVISGGFTYFARRIKKLLRLHHAFANHLQIDPCTGTVTGEVEGPVVTAQRKVSLMRMLAEVEQVQVDQVIAVGDGSNDIPLLLHAGMGVAFCAKKRVKENSNYQLNQRNLFLLVHLLGISEKAALQLAQVEDVRDD</sequence>
<feature type="compositionally biased region" description="Low complexity" evidence="12">
    <location>
        <begin position="1294"/>
        <end position="1303"/>
    </location>
</feature>
<dbReference type="InterPro" id="IPR001763">
    <property type="entry name" value="Rhodanese-like_dom"/>
</dbReference>
<keyword evidence="8" id="KW-0460">Magnesium</keyword>
<keyword evidence="9" id="KW-0718">Serine biosynthesis</keyword>
<comment type="similarity">
    <text evidence="3">Belongs to the HAD-like hydrolase superfamily. SerB family.</text>
</comment>
<dbReference type="PANTHER" id="PTHR43344:SF2">
    <property type="entry name" value="PHOSPHOSERINE PHOSPHATASE"/>
    <property type="match status" value="1"/>
</dbReference>
<comment type="pathway">
    <text evidence="2">Amino-acid biosynthesis; L-serine biosynthesis; L-serine from 3-phospho-D-glycerate: step 3/3.</text>
</comment>
<organism evidence="14">
    <name type="scientific">Neospora caninum (strain Liverpool)</name>
    <dbReference type="NCBI Taxonomy" id="572307"/>
    <lineage>
        <taxon>Eukaryota</taxon>
        <taxon>Sar</taxon>
        <taxon>Alveolata</taxon>
        <taxon>Apicomplexa</taxon>
        <taxon>Conoidasida</taxon>
        <taxon>Coccidia</taxon>
        <taxon>Eucoccidiorida</taxon>
        <taxon>Eimeriorina</taxon>
        <taxon>Sarcocystidae</taxon>
        <taxon>Neospora</taxon>
    </lineage>
</organism>
<feature type="compositionally biased region" description="Basic and acidic residues" evidence="12">
    <location>
        <begin position="555"/>
        <end position="580"/>
    </location>
</feature>
<feature type="region of interest" description="Disordered" evidence="12">
    <location>
        <begin position="1"/>
        <end position="146"/>
    </location>
</feature>
<feature type="domain" description="Rhodanese" evidence="13">
    <location>
        <begin position="1652"/>
        <end position="1685"/>
    </location>
</feature>
<feature type="active site" description="Nucleophile" evidence="11">
    <location>
        <position position="1582"/>
    </location>
</feature>
<evidence type="ECO:0000256" key="1">
    <source>
        <dbReference type="ARBA" id="ARBA00001946"/>
    </source>
</evidence>
<feature type="compositionally biased region" description="Basic and acidic residues" evidence="12">
    <location>
        <begin position="1412"/>
        <end position="1431"/>
    </location>
</feature>
<dbReference type="GO" id="GO:0006564">
    <property type="term" value="P:L-serine biosynthetic process"/>
    <property type="evidence" value="ECO:0007669"/>
    <property type="project" value="UniProtKB-KW"/>
</dbReference>
<feature type="region of interest" description="Disordered" evidence="12">
    <location>
        <begin position="1402"/>
        <end position="1488"/>
    </location>
</feature>
<evidence type="ECO:0000256" key="6">
    <source>
        <dbReference type="ARBA" id="ARBA00022723"/>
    </source>
</evidence>
<dbReference type="NCBIfam" id="TIGR01488">
    <property type="entry name" value="HAD-SF-IB"/>
    <property type="match status" value="1"/>
</dbReference>
<feature type="compositionally biased region" description="Basic and acidic residues" evidence="12">
    <location>
        <begin position="1087"/>
        <end position="1118"/>
    </location>
</feature>
<name>A0A0F7U6H5_NEOCL</name>
<dbReference type="CDD" id="cd07500">
    <property type="entry name" value="HAD_PSP"/>
    <property type="match status" value="1"/>
</dbReference>
<reference evidence="14" key="1">
    <citation type="journal article" date="2015" name="PLoS ONE">
        <title>Comprehensive Evaluation of Toxoplasma gondii VEG and Neospora caninum LIV Genomes with Tachyzoite Stage Transcriptome and Proteome Defines Novel Transcript Features.</title>
        <authorList>
            <person name="Ramaprasad A."/>
            <person name="Mourier T."/>
            <person name="Naeem R."/>
            <person name="Malas T.B."/>
            <person name="Moussa E."/>
            <person name="Panigrahi A."/>
            <person name="Vermont S.J."/>
            <person name="Otto T.D."/>
            <person name="Wastling J."/>
            <person name="Pain A."/>
        </authorList>
    </citation>
    <scope>NUCLEOTIDE SEQUENCE</scope>
    <source>
        <strain evidence="14">Liverpool</strain>
    </source>
</reference>
<dbReference type="SFLD" id="SFLDG01136">
    <property type="entry name" value="C1.6:_Phosphoserine_Phosphatas"/>
    <property type="match status" value="1"/>
</dbReference>
<protein>
    <recommendedName>
        <fullName evidence="4">phosphoserine phosphatase</fullName>
        <ecNumber evidence="4">3.1.3.3</ecNumber>
    </recommendedName>
    <alternativeName>
        <fullName evidence="10">O-phosphoserine phosphohydrolase</fullName>
    </alternativeName>
</protein>
<dbReference type="SFLD" id="SFLDF00029">
    <property type="entry name" value="phosphoserine_phosphatase"/>
    <property type="match status" value="1"/>
</dbReference>
<feature type="compositionally biased region" description="Basic and acidic residues" evidence="12">
    <location>
        <begin position="1166"/>
        <end position="1176"/>
    </location>
</feature>
<feature type="compositionally biased region" description="Basic and acidic residues" evidence="12">
    <location>
        <begin position="32"/>
        <end position="42"/>
    </location>
</feature>
<feature type="compositionally biased region" description="Basic and acidic residues" evidence="12">
    <location>
        <begin position="595"/>
        <end position="610"/>
    </location>
</feature>
<feature type="compositionally biased region" description="Basic and acidic residues" evidence="12">
    <location>
        <begin position="112"/>
        <end position="121"/>
    </location>
</feature>
<dbReference type="InterPro" id="IPR023214">
    <property type="entry name" value="HAD_sf"/>
</dbReference>
<keyword evidence="7" id="KW-0378">Hydrolase</keyword>
<dbReference type="SUPFAM" id="SSF56784">
    <property type="entry name" value="HAD-like"/>
    <property type="match status" value="2"/>
</dbReference>
<keyword evidence="6" id="KW-0479">Metal-binding</keyword>
<evidence type="ECO:0000256" key="9">
    <source>
        <dbReference type="ARBA" id="ARBA00023299"/>
    </source>
</evidence>